<proteinExistence type="predicted"/>
<comment type="caution">
    <text evidence="2">The sequence shown here is derived from an EMBL/GenBank/DDBJ whole genome shotgun (WGS) entry which is preliminary data.</text>
</comment>
<dbReference type="EMBL" id="BAAAFI010000042">
    <property type="protein sequence ID" value="GAA0880293.1"/>
    <property type="molecule type" value="Genomic_DNA"/>
</dbReference>
<dbReference type="InterPro" id="IPR038636">
    <property type="entry name" value="Wzi_sf"/>
</dbReference>
<dbReference type="Proteomes" id="UP001500469">
    <property type="component" value="Unassembled WGS sequence"/>
</dbReference>
<evidence type="ECO:0000313" key="3">
    <source>
        <dbReference type="Proteomes" id="UP001500469"/>
    </source>
</evidence>
<keyword evidence="1" id="KW-0732">Signal</keyword>
<sequence>MQKSTSHRLFGLFIFGIGLFSTSQSSLAQGAYIPYDREYYHKVERYEILQGRNNPFFNSGYKPYRRDIVAKFLDSLAEDPVVIQSKADQFNLDYLSQDNWEFSEREIPTSKKPLLKSLYRQPGDFAHYEGEDFGIHLSPVIYLSGGTETDNEQNPARLARGLVVRGSIDKKVGFYTYLTTSEVYFPSWVRDYTEYNGAVPGEGFWKEYNENGYSYFSALGHVSFQVTKHIEIQVGHDRNFAGEGYRSFQISDFSNPYMFVKFNTKVWKFQLTNLWTQMTADVFYDRGRPTDGRYPQKYFAYNRLGFNVGKNLNLGFFSSIMTDKINFNYFNPFIFLRWVEQQQGTPDKVMLGLDAKWIFTPGMELYGQFALDEFVFDEFFEISGEGSKRNKYGAQLGYKYINVLGAKNLDFQLEWNQARPYTFQEKVDYQSYSNWRTPLTHPRGANFREFVSIIRYQPLPRLDLNLTGFYQFFGADENADINWGGDVLKNRLENSPTGLYENYIGQGIENKVIQSNLTASYMLKHNFFVDASHTFRRRTAQDLDSPVSSNYMQVAFRWNFVRPDFNY</sequence>
<keyword evidence="3" id="KW-1185">Reference proteome</keyword>
<evidence type="ECO:0008006" key="4">
    <source>
        <dbReference type="Google" id="ProtNLM"/>
    </source>
</evidence>
<reference evidence="3" key="1">
    <citation type="journal article" date="2019" name="Int. J. Syst. Evol. Microbiol.">
        <title>The Global Catalogue of Microorganisms (GCM) 10K type strain sequencing project: providing services to taxonomists for standard genome sequencing and annotation.</title>
        <authorList>
            <consortium name="The Broad Institute Genomics Platform"/>
            <consortium name="The Broad Institute Genome Sequencing Center for Infectious Disease"/>
            <person name="Wu L."/>
            <person name="Ma J."/>
        </authorList>
    </citation>
    <scope>NUCLEOTIDE SEQUENCE [LARGE SCALE GENOMIC DNA]</scope>
    <source>
        <strain evidence="3">JCM 16112</strain>
    </source>
</reference>
<accession>A0ABP3YGH8</accession>
<dbReference type="RefSeq" id="WP_343853540.1">
    <property type="nucleotide sequence ID" value="NZ_BAAAFI010000042.1"/>
</dbReference>
<evidence type="ECO:0000313" key="2">
    <source>
        <dbReference type="EMBL" id="GAA0880293.1"/>
    </source>
</evidence>
<feature type="chain" id="PRO_5047246194" description="Capsule assembly protein Wzi" evidence="1">
    <location>
        <begin position="29"/>
        <end position="567"/>
    </location>
</feature>
<dbReference type="Gene3D" id="2.40.160.130">
    <property type="entry name" value="Capsule assembly protein Wzi"/>
    <property type="match status" value="1"/>
</dbReference>
<protein>
    <recommendedName>
        <fullName evidence="4">Capsule assembly protein Wzi</fullName>
    </recommendedName>
</protein>
<gene>
    <name evidence="2" type="ORF">GCM10009119_32630</name>
</gene>
<evidence type="ECO:0000256" key="1">
    <source>
        <dbReference type="SAM" id="SignalP"/>
    </source>
</evidence>
<name>A0ABP3YGH8_9BACT</name>
<feature type="signal peptide" evidence="1">
    <location>
        <begin position="1"/>
        <end position="28"/>
    </location>
</feature>
<organism evidence="2 3">
    <name type="scientific">Algoriphagus jejuensis</name>
    <dbReference type="NCBI Taxonomy" id="419934"/>
    <lineage>
        <taxon>Bacteria</taxon>
        <taxon>Pseudomonadati</taxon>
        <taxon>Bacteroidota</taxon>
        <taxon>Cytophagia</taxon>
        <taxon>Cytophagales</taxon>
        <taxon>Cyclobacteriaceae</taxon>
        <taxon>Algoriphagus</taxon>
    </lineage>
</organism>